<evidence type="ECO:0000313" key="1">
    <source>
        <dbReference type="EMBL" id="CAK5023672.1"/>
    </source>
</evidence>
<gene>
    <name evidence="1" type="ORF">MENTE1834_LOCUS5259</name>
</gene>
<name>A0ACB0XYU1_MELEN</name>
<proteinExistence type="predicted"/>
<reference evidence="1" key="1">
    <citation type="submission" date="2023-11" db="EMBL/GenBank/DDBJ databases">
        <authorList>
            <person name="Poullet M."/>
        </authorList>
    </citation>
    <scope>NUCLEOTIDE SEQUENCE</scope>
    <source>
        <strain evidence="1">E1834</strain>
    </source>
</reference>
<organism evidence="1 2">
    <name type="scientific">Meloidogyne enterolobii</name>
    <name type="common">Root-knot nematode worm</name>
    <name type="synonym">Meloidogyne mayaguensis</name>
    <dbReference type="NCBI Taxonomy" id="390850"/>
    <lineage>
        <taxon>Eukaryota</taxon>
        <taxon>Metazoa</taxon>
        <taxon>Ecdysozoa</taxon>
        <taxon>Nematoda</taxon>
        <taxon>Chromadorea</taxon>
        <taxon>Rhabditida</taxon>
        <taxon>Tylenchina</taxon>
        <taxon>Tylenchomorpha</taxon>
        <taxon>Tylenchoidea</taxon>
        <taxon>Meloidogynidae</taxon>
        <taxon>Meloidogyninae</taxon>
        <taxon>Meloidogyne</taxon>
    </lineage>
</organism>
<dbReference type="Proteomes" id="UP001497535">
    <property type="component" value="Unassembled WGS sequence"/>
</dbReference>
<sequence length="125" mass="14444">MSTKTKLNLKNERITNNKSSSLFKQIYWVIPPFLAFLIFALLLLALLTAIIGLILPTFLIKKEIIENNFEENLNENCLNNSSFLWLINATWLNSPSFLFGTIHVPYNKIWEDNKSKEGKEGIKIK</sequence>
<accession>A0ACB0XYU1</accession>
<protein>
    <submittedName>
        <fullName evidence="1">Uncharacterized protein</fullName>
    </submittedName>
</protein>
<evidence type="ECO:0000313" key="2">
    <source>
        <dbReference type="Proteomes" id="UP001497535"/>
    </source>
</evidence>
<dbReference type="EMBL" id="CAVMJV010000004">
    <property type="protein sequence ID" value="CAK5023672.1"/>
    <property type="molecule type" value="Genomic_DNA"/>
</dbReference>
<keyword evidence="2" id="KW-1185">Reference proteome</keyword>
<comment type="caution">
    <text evidence="1">The sequence shown here is derived from an EMBL/GenBank/DDBJ whole genome shotgun (WGS) entry which is preliminary data.</text>
</comment>